<gene>
    <name evidence="1" type="ORF">A2140_08930</name>
</gene>
<organism evidence="1 2">
    <name type="scientific">Candidatus Muproteobacteria bacterium RBG_16_62_13</name>
    <dbReference type="NCBI Taxonomy" id="1817756"/>
    <lineage>
        <taxon>Bacteria</taxon>
        <taxon>Pseudomonadati</taxon>
        <taxon>Pseudomonadota</taxon>
        <taxon>Candidatus Muproteobacteria</taxon>
    </lineage>
</organism>
<comment type="caution">
    <text evidence="1">The sequence shown here is derived from an EMBL/GenBank/DDBJ whole genome shotgun (WGS) entry which is preliminary data.</text>
</comment>
<accession>A0A1F6T8H8</accession>
<dbReference type="Proteomes" id="UP000178379">
    <property type="component" value="Unassembled WGS sequence"/>
</dbReference>
<dbReference type="EMBL" id="MFSQ01000012">
    <property type="protein sequence ID" value="OGI41432.1"/>
    <property type="molecule type" value="Genomic_DNA"/>
</dbReference>
<sequence length="205" mass="23330">MSARAAHHSDQQRRRICAEAARLMADEGIRDFHAAKRRACDRLGLDHDHRHWPANHEIEAALQEHLKLFHAQTLPARRRRLRQLALEAMDFLDRFQPRLVGAVLTGTVTDHTAIELLLTADTAEEIGHFLDEHGIPHDTHERRLRYGGDRQTSAPAYRFDADGVTVELAVLDRVASREPPLSPVDGKPMHRASRREVEELLNHGN</sequence>
<proteinExistence type="predicted"/>
<evidence type="ECO:0000313" key="1">
    <source>
        <dbReference type="EMBL" id="OGI41432.1"/>
    </source>
</evidence>
<evidence type="ECO:0008006" key="3">
    <source>
        <dbReference type="Google" id="ProtNLM"/>
    </source>
</evidence>
<reference evidence="1 2" key="1">
    <citation type="journal article" date="2016" name="Nat. Commun.">
        <title>Thousands of microbial genomes shed light on interconnected biogeochemical processes in an aquifer system.</title>
        <authorList>
            <person name="Anantharaman K."/>
            <person name="Brown C.T."/>
            <person name="Hug L.A."/>
            <person name="Sharon I."/>
            <person name="Castelle C.J."/>
            <person name="Probst A.J."/>
            <person name="Thomas B.C."/>
            <person name="Singh A."/>
            <person name="Wilkins M.J."/>
            <person name="Karaoz U."/>
            <person name="Brodie E.L."/>
            <person name="Williams K.H."/>
            <person name="Hubbard S.S."/>
            <person name="Banfield J.F."/>
        </authorList>
    </citation>
    <scope>NUCLEOTIDE SEQUENCE [LARGE SCALE GENOMIC DNA]</scope>
</reference>
<evidence type="ECO:0000313" key="2">
    <source>
        <dbReference type="Proteomes" id="UP000178379"/>
    </source>
</evidence>
<dbReference type="AlphaFoldDB" id="A0A1F6T8H8"/>
<protein>
    <recommendedName>
        <fullName evidence="3">Nucleotidyltransferase</fullName>
    </recommendedName>
</protein>
<name>A0A1F6T8H8_9PROT</name>
<dbReference type="STRING" id="1817756.A2140_08930"/>